<organism evidence="1 2">
    <name type="scientific">Streptosporangium carneum</name>
    <dbReference type="NCBI Taxonomy" id="47481"/>
    <lineage>
        <taxon>Bacteria</taxon>
        <taxon>Bacillati</taxon>
        <taxon>Actinomycetota</taxon>
        <taxon>Actinomycetes</taxon>
        <taxon>Streptosporangiales</taxon>
        <taxon>Streptosporangiaceae</taxon>
        <taxon>Streptosporangium</taxon>
    </lineage>
</organism>
<name>A0A9W6MEM2_9ACTN</name>
<protein>
    <submittedName>
        <fullName evidence="1">Uncharacterized protein</fullName>
    </submittedName>
</protein>
<dbReference type="RefSeq" id="WP_271219722.1">
    <property type="nucleotide sequence ID" value="NZ_BAAAVD010000049.1"/>
</dbReference>
<comment type="caution">
    <text evidence="1">The sequence shown here is derived from an EMBL/GenBank/DDBJ whole genome shotgun (WGS) entry which is preliminary data.</text>
</comment>
<keyword evidence="2" id="KW-1185">Reference proteome</keyword>
<evidence type="ECO:0000313" key="2">
    <source>
        <dbReference type="Proteomes" id="UP001143474"/>
    </source>
</evidence>
<gene>
    <name evidence="1" type="ORF">GCM10017600_47430</name>
</gene>
<sequence>MGKFNCACGNLMRTSGLIPNPIEWKIISDVDFDCFNGLVDAEDVYSVGRSAFRCEGCGRLWIYWDGFDRPPRCYVPED</sequence>
<proteinExistence type="predicted"/>
<reference evidence="1" key="1">
    <citation type="journal article" date="2014" name="Int. J. Syst. Evol. Microbiol.">
        <title>Complete genome sequence of Corynebacterium casei LMG S-19264T (=DSM 44701T), isolated from a smear-ripened cheese.</title>
        <authorList>
            <consortium name="US DOE Joint Genome Institute (JGI-PGF)"/>
            <person name="Walter F."/>
            <person name="Albersmeier A."/>
            <person name="Kalinowski J."/>
            <person name="Ruckert C."/>
        </authorList>
    </citation>
    <scope>NUCLEOTIDE SEQUENCE</scope>
    <source>
        <strain evidence="1">VKM Ac-2007</strain>
    </source>
</reference>
<accession>A0A9W6MEM2</accession>
<dbReference type="EMBL" id="BSEV01000011">
    <property type="protein sequence ID" value="GLK11336.1"/>
    <property type="molecule type" value="Genomic_DNA"/>
</dbReference>
<dbReference type="AlphaFoldDB" id="A0A9W6MEM2"/>
<dbReference type="Proteomes" id="UP001143474">
    <property type="component" value="Unassembled WGS sequence"/>
</dbReference>
<evidence type="ECO:0000313" key="1">
    <source>
        <dbReference type="EMBL" id="GLK11336.1"/>
    </source>
</evidence>
<reference evidence="1" key="2">
    <citation type="submission" date="2023-01" db="EMBL/GenBank/DDBJ databases">
        <authorList>
            <person name="Sun Q."/>
            <person name="Evtushenko L."/>
        </authorList>
    </citation>
    <scope>NUCLEOTIDE SEQUENCE</scope>
    <source>
        <strain evidence="1">VKM Ac-2007</strain>
    </source>
</reference>